<dbReference type="RefSeq" id="WP_127073416.1">
    <property type="nucleotide sequence ID" value="NZ_BMKB01000001.1"/>
</dbReference>
<dbReference type="EMBL" id="BMKB01000001">
    <property type="protein sequence ID" value="GGA38978.1"/>
    <property type="molecule type" value="Genomic_DNA"/>
</dbReference>
<dbReference type="SUPFAM" id="SSF55144">
    <property type="entry name" value="LigT-like"/>
    <property type="match status" value="1"/>
</dbReference>
<keyword evidence="2" id="KW-1185">Reference proteome</keyword>
<dbReference type="AlphaFoldDB" id="A0A916R5J4"/>
<evidence type="ECO:0000313" key="1">
    <source>
        <dbReference type="EMBL" id="GGA38978.1"/>
    </source>
</evidence>
<dbReference type="InterPro" id="IPR009097">
    <property type="entry name" value="Cyclic_Pdiesterase"/>
</dbReference>
<gene>
    <name evidence="1" type="ORF">GCM10011499_05500</name>
</gene>
<dbReference type="OrthoDB" id="4954742at2"/>
<dbReference type="NCBIfam" id="TIGR03223">
    <property type="entry name" value="Phn_opern_protn"/>
    <property type="match status" value="1"/>
</dbReference>
<reference evidence="1 2" key="1">
    <citation type="journal article" date="2014" name="Int. J. Syst. Evol. Microbiol.">
        <title>Complete genome sequence of Corynebacterium casei LMG S-19264T (=DSM 44701T), isolated from a smear-ripened cheese.</title>
        <authorList>
            <consortium name="US DOE Joint Genome Institute (JGI-PGF)"/>
            <person name="Walter F."/>
            <person name="Albersmeier A."/>
            <person name="Kalinowski J."/>
            <person name="Ruckert C."/>
        </authorList>
    </citation>
    <scope>NUCLEOTIDE SEQUENCE [LARGE SCALE GENOMIC DNA]</scope>
    <source>
        <strain evidence="1 2">CGMCC 1.15896</strain>
    </source>
</reference>
<protein>
    <submittedName>
        <fullName evidence="1">Phosphonate metabolism protein</fullName>
    </submittedName>
</protein>
<organism evidence="1 2">
    <name type="scientific">Pelagibacterium lentulum</name>
    <dbReference type="NCBI Taxonomy" id="2029865"/>
    <lineage>
        <taxon>Bacteria</taxon>
        <taxon>Pseudomonadati</taxon>
        <taxon>Pseudomonadota</taxon>
        <taxon>Alphaproteobacteria</taxon>
        <taxon>Hyphomicrobiales</taxon>
        <taxon>Devosiaceae</taxon>
        <taxon>Pelagibacterium</taxon>
    </lineage>
</organism>
<dbReference type="Proteomes" id="UP000596977">
    <property type="component" value="Unassembled WGS sequence"/>
</dbReference>
<proteinExistence type="predicted"/>
<accession>A0A916R5J4</accession>
<evidence type="ECO:0000313" key="2">
    <source>
        <dbReference type="Proteomes" id="UP000596977"/>
    </source>
</evidence>
<comment type="caution">
    <text evidence="1">The sequence shown here is derived from an EMBL/GenBank/DDBJ whole genome shotgun (WGS) entry which is preliminary data.</text>
</comment>
<dbReference type="Pfam" id="PF06299">
    <property type="entry name" value="DUF1045"/>
    <property type="match status" value="1"/>
</dbReference>
<name>A0A916R5J4_9HYPH</name>
<sequence length="235" mass="25617">MRYAIYFTPGPSDALTRTASQWLGRDAFSREAIAHKAHGKLSAAEVAGITSSPGRYGFHATLKAPFRLSAKETEASLVAALEAFASASEPFEVPQMVVGNLGGFFAIIPSETNEALDQFAGQVVSGFEKFRSPLTEADIARRSPDHLSPAELQNLHDWGYPYVFESFRFHMTLSNRVPLQERDKIAVELEALFGPLLARPFAIDGLALFVEPEPGAPFHVHSLFPLGSAAERKTA</sequence>
<dbReference type="PIRSF" id="PIRSF033328">
    <property type="entry name" value="Phest_Mll4975"/>
    <property type="match status" value="1"/>
</dbReference>
<dbReference type="InterPro" id="IPR009389">
    <property type="entry name" value="DUF1045"/>
</dbReference>
<dbReference type="Gene3D" id="3.90.1140.10">
    <property type="entry name" value="Cyclic phosphodiesterase"/>
    <property type="match status" value="1"/>
</dbReference>